<evidence type="ECO:0000256" key="1">
    <source>
        <dbReference type="ARBA" id="ARBA00023015"/>
    </source>
</evidence>
<dbReference type="Gene3D" id="1.10.10.10">
    <property type="entry name" value="Winged helix-like DNA-binding domain superfamily/Winged helix DNA-binding domain"/>
    <property type="match status" value="1"/>
</dbReference>
<dbReference type="AlphaFoldDB" id="A0A0D7X460"/>
<keyword evidence="1" id="KW-0805">Transcription regulation</keyword>
<keyword evidence="6" id="KW-1185">Reference proteome</keyword>
<organism evidence="5 6">
    <name type="scientific">Paenibacillus terrae</name>
    <dbReference type="NCBI Taxonomy" id="159743"/>
    <lineage>
        <taxon>Bacteria</taxon>
        <taxon>Bacillati</taxon>
        <taxon>Bacillota</taxon>
        <taxon>Bacilli</taxon>
        <taxon>Bacillales</taxon>
        <taxon>Paenibacillaceae</taxon>
        <taxon>Paenibacillus</taxon>
    </lineage>
</organism>
<dbReference type="SMART" id="SM00418">
    <property type="entry name" value="HTH_ARSR"/>
    <property type="match status" value="1"/>
</dbReference>
<proteinExistence type="predicted"/>
<dbReference type="SUPFAM" id="SSF46785">
    <property type="entry name" value="Winged helix' DNA-binding domain"/>
    <property type="match status" value="1"/>
</dbReference>
<dbReference type="GO" id="GO:0003677">
    <property type="term" value="F:DNA binding"/>
    <property type="evidence" value="ECO:0007669"/>
    <property type="project" value="UniProtKB-KW"/>
</dbReference>
<name>A0A0D7X460_9BACL</name>
<dbReference type="Pfam" id="PF01022">
    <property type="entry name" value="HTH_5"/>
    <property type="match status" value="1"/>
</dbReference>
<comment type="caution">
    <text evidence="5">The sequence shown here is derived from an EMBL/GenBank/DDBJ whole genome shotgun (WGS) entry which is preliminary data.</text>
</comment>
<evidence type="ECO:0000313" key="5">
    <source>
        <dbReference type="EMBL" id="KJD46029.1"/>
    </source>
</evidence>
<dbReference type="CDD" id="cd00090">
    <property type="entry name" value="HTH_ARSR"/>
    <property type="match status" value="1"/>
</dbReference>
<dbReference type="RefSeq" id="WP_044645743.1">
    <property type="nucleotide sequence ID" value="NZ_JTHP01000012.1"/>
</dbReference>
<sequence>MDQLAYVADQLKLLGDRTRLTMLSLLQEREWCVCEFVEIFDISQPGISQHLRKLKSQGIVKEARRGQWVYYSLNVEDKPHIQAVLQCMPDEKQILKLLNKEEPTAACGPDSNSCSC</sequence>
<reference evidence="5 6" key="1">
    <citation type="submission" date="2014-11" db="EMBL/GenBank/DDBJ databases">
        <title>Draft Genome Sequences of Paenibacillus polymyxa NRRL B-30509 and Paenibacillus terrae NRRL B-30644, Strains from a Poultry Environment that Produce Tridecaptin A and Paenicidins.</title>
        <authorList>
            <person name="van Belkum M.J."/>
            <person name="Lohans C.T."/>
            <person name="Vederas J.C."/>
        </authorList>
    </citation>
    <scope>NUCLEOTIDE SEQUENCE [LARGE SCALE GENOMIC DNA]</scope>
    <source>
        <strain evidence="5 6">NRRL B-30644</strain>
    </source>
</reference>
<evidence type="ECO:0000313" key="6">
    <source>
        <dbReference type="Proteomes" id="UP000032534"/>
    </source>
</evidence>
<dbReference type="Proteomes" id="UP000032534">
    <property type="component" value="Unassembled WGS sequence"/>
</dbReference>
<dbReference type="EMBL" id="JTHP01000012">
    <property type="protein sequence ID" value="KJD46029.1"/>
    <property type="molecule type" value="Genomic_DNA"/>
</dbReference>
<evidence type="ECO:0000256" key="3">
    <source>
        <dbReference type="ARBA" id="ARBA00023163"/>
    </source>
</evidence>
<gene>
    <name evidence="5" type="ORF">QD47_08600</name>
</gene>
<dbReference type="InterPro" id="IPR036388">
    <property type="entry name" value="WH-like_DNA-bd_sf"/>
</dbReference>
<dbReference type="NCBIfam" id="NF033788">
    <property type="entry name" value="HTH_metalloreg"/>
    <property type="match status" value="1"/>
</dbReference>
<accession>A0A0D7X460</accession>
<dbReference type="InterPro" id="IPR001845">
    <property type="entry name" value="HTH_ArsR_DNA-bd_dom"/>
</dbReference>
<dbReference type="PANTHER" id="PTHR33154:SF18">
    <property type="entry name" value="ARSENICAL RESISTANCE OPERON REPRESSOR"/>
    <property type="match status" value="1"/>
</dbReference>
<evidence type="ECO:0000256" key="2">
    <source>
        <dbReference type="ARBA" id="ARBA00023125"/>
    </source>
</evidence>
<keyword evidence="2" id="KW-0238">DNA-binding</keyword>
<dbReference type="OrthoDB" id="9798835at2"/>
<keyword evidence="3" id="KW-0804">Transcription</keyword>
<feature type="domain" description="HTH arsR-type" evidence="4">
    <location>
        <begin position="1"/>
        <end position="96"/>
    </location>
</feature>
<dbReference type="InterPro" id="IPR051081">
    <property type="entry name" value="HTH_MetalResp_TranReg"/>
</dbReference>
<dbReference type="PROSITE" id="PS50987">
    <property type="entry name" value="HTH_ARSR_2"/>
    <property type="match status" value="1"/>
</dbReference>
<dbReference type="PRINTS" id="PR00778">
    <property type="entry name" value="HTHARSR"/>
</dbReference>
<dbReference type="GO" id="GO:0003700">
    <property type="term" value="F:DNA-binding transcription factor activity"/>
    <property type="evidence" value="ECO:0007669"/>
    <property type="project" value="InterPro"/>
</dbReference>
<dbReference type="InterPro" id="IPR011991">
    <property type="entry name" value="ArsR-like_HTH"/>
</dbReference>
<evidence type="ECO:0000259" key="4">
    <source>
        <dbReference type="PROSITE" id="PS50987"/>
    </source>
</evidence>
<dbReference type="PANTHER" id="PTHR33154">
    <property type="entry name" value="TRANSCRIPTIONAL REGULATOR, ARSR FAMILY"/>
    <property type="match status" value="1"/>
</dbReference>
<protein>
    <submittedName>
        <fullName evidence="5">ArsR family transcriptional regulator</fullName>
    </submittedName>
</protein>
<dbReference type="InterPro" id="IPR036390">
    <property type="entry name" value="WH_DNA-bd_sf"/>
</dbReference>
<dbReference type="PATRIC" id="fig|159743.3.peg.1885"/>